<evidence type="ECO:0000256" key="2">
    <source>
        <dbReference type="ARBA" id="ARBA00022963"/>
    </source>
</evidence>
<gene>
    <name evidence="6" type="ORF">GR170_15250</name>
</gene>
<dbReference type="PROSITE" id="PS51635">
    <property type="entry name" value="PNPLA"/>
    <property type="match status" value="1"/>
</dbReference>
<protein>
    <submittedName>
        <fullName evidence="6">Patatin-like phospholipase family protein</fullName>
    </submittedName>
</protein>
<sequence length="346" mass="37461">MVVPAKPISIDVALQGGGAHGAFTWGALDRLLEEEDLKIAALSGASAGAMNAVVAAAGLMSGGPAEAKATLHRFWSEVNEAARTAFPIFPLIEAFPGVLSAAGAWWSTLTGGMVNLRANPAQGRATQDMLGEILTEVVDFEALRRGKGPQLFISATNARTGAARIFTREEMTPEVLLASACLPGIFPPVSIDDADYWDGGYSANPPLLPLVRESPVSDLLLITINPLNHETTPTDPEAIAARINELTFNQGLLREMRGLALLKQELRAQPLLVPKGLMKAVRDLRFHEIHDEAHMSKLDQDSKMMPSWPMMEELHDYGHTAADNWLGTHRKDLGLRSTMDLTGRYL</sequence>
<accession>A0A6L7G6N6</accession>
<evidence type="ECO:0000256" key="4">
    <source>
        <dbReference type="PROSITE-ProRule" id="PRU01161"/>
    </source>
</evidence>
<feature type="active site" description="Nucleophile" evidence="4">
    <location>
        <position position="46"/>
    </location>
</feature>
<keyword evidence="2 4" id="KW-0442">Lipid degradation</keyword>
<feature type="short sequence motif" description="GXSXG" evidence="4">
    <location>
        <begin position="44"/>
        <end position="48"/>
    </location>
</feature>
<keyword evidence="7" id="KW-1185">Reference proteome</keyword>
<feature type="short sequence motif" description="DGA/G" evidence="4">
    <location>
        <begin position="198"/>
        <end position="200"/>
    </location>
</feature>
<dbReference type="SUPFAM" id="SSF52151">
    <property type="entry name" value="FabD/lysophospholipase-like"/>
    <property type="match status" value="1"/>
</dbReference>
<name>A0A6L7G6N6_9RHOB</name>
<evidence type="ECO:0000313" key="7">
    <source>
        <dbReference type="Proteomes" id="UP000477911"/>
    </source>
</evidence>
<dbReference type="InterPro" id="IPR002641">
    <property type="entry name" value="PNPLA_dom"/>
</dbReference>
<organism evidence="6 7">
    <name type="scientific">Pseudooceanicola albus</name>
    <dbReference type="NCBI Taxonomy" id="2692189"/>
    <lineage>
        <taxon>Bacteria</taxon>
        <taxon>Pseudomonadati</taxon>
        <taxon>Pseudomonadota</taxon>
        <taxon>Alphaproteobacteria</taxon>
        <taxon>Rhodobacterales</taxon>
        <taxon>Paracoccaceae</taxon>
        <taxon>Pseudooceanicola</taxon>
    </lineage>
</organism>
<dbReference type="Pfam" id="PF01734">
    <property type="entry name" value="Patatin"/>
    <property type="match status" value="1"/>
</dbReference>
<feature type="domain" description="PNPLA" evidence="5">
    <location>
        <begin position="12"/>
        <end position="211"/>
    </location>
</feature>
<evidence type="ECO:0000256" key="3">
    <source>
        <dbReference type="ARBA" id="ARBA00023098"/>
    </source>
</evidence>
<dbReference type="EMBL" id="WUMU01000017">
    <property type="protein sequence ID" value="MXN19197.1"/>
    <property type="molecule type" value="Genomic_DNA"/>
</dbReference>
<feature type="short sequence motif" description="GXGXXG" evidence="4">
    <location>
        <begin position="16"/>
        <end position="21"/>
    </location>
</feature>
<feature type="active site" description="Proton acceptor" evidence="4">
    <location>
        <position position="198"/>
    </location>
</feature>
<dbReference type="GO" id="GO:0016787">
    <property type="term" value="F:hydrolase activity"/>
    <property type="evidence" value="ECO:0007669"/>
    <property type="project" value="UniProtKB-UniRule"/>
</dbReference>
<dbReference type="Gene3D" id="3.40.1090.10">
    <property type="entry name" value="Cytosolic phospholipase A2 catalytic domain"/>
    <property type="match status" value="2"/>
</dbReference>
<proteinExistence type="predicted"/>
<evidence type="ECO:0000259" key="5">
    <source>
        <dbReference type="PROSITE" id="PS51635"/>
    </source>
</evidence>
<reference evidence="6 7" key="1">
    <citation type="submission" date="2019-12" db="EMBL/GenBank/DDBJ databases">
        <authorList>
            <person name="Li M."/>
        </authorList>
    </citation>
    <scope>NUCLEOTIDE SEQUENCE [LARGE SCALE GENOMIC DNA]</scope>
    <source>
        <strain evidence="6 7">GBMRC 2024</strain>
    </source>
</reference>
<dbReference type="GO" id="GO:0016042">
    <property type="term" value="P:lipid catabolic process"/>
    <property type="evidence" value="ECO:0007669"/>
    <property type="project" value="UniProtKB-UniRule"/>
</dbReference>
<evidence type="ECO:0000256" key="1">
    <source>
        <dbReference type="ARBA" id="ARBA00022801"/>
    </source>
</evidence>
<evidence type="ECO:0000313" key="6">
    <source>
        <dbReference type="EMBL" id="MXN19197.1"/>
    </source>
</evidence>
<dbReference type="RefSeq" id="WP_160895323.1">
    <property type="nucleotide sequence ID" value="NZ_WUMU01000017.1"/>
</dbReference>
<keyword evidence="3 4" id="KW-0443">Lipid metabolism</keyword>
<dbReference type="Proteomes" id="UP000477911">
    <property type="component" value="Unassembled WGS sequence"/>
</dbReference>
<dbReference type="InterPro" id="IPR016035">
    <property type="entry name" value="Acyl_Trfase/lysoPLipase"/>
</dbReference>
<dbReference type="PANTHER" id="PTHR14226:SF78">
    <property type="entry name" value="SLR0060 PROTEIN"/>
    <property type="match status" value="1"/>
</dbReference>
<keyword evidence="1 4" id="KW-0378">Hydrolase</keyword>
<dbReference type="InterPro" id="IPR050301">
    <property type="entry name" value="NTE"/>
</dbReference>
<comment type="caution">
    <text evidence="6">The sequence shown here is derived from an EMBL/GenBank/DDBJ whole genome shotgun (WGS) entry which is preliminary data.</text>
</comment>
<dbReference type="PANTHER" id="PTHR14226">
    <property type="entry name" value="NEUROPATHY TARGET ESTERASE/SWISS CHEESE D.MELANOGASTER"/>
    <property type="match status" value="1"/>
</dbReference>
<dbReference type="AlphaFoldDB" id="A0A6L7G6N6"/>